<sequence>MSVAYTLHTQKLLFQFVSQDEQLAQQKATLVGGTKGFLGGAAVALPVSYIAHRTWPYYRALPPSLKAFGVILVVVPSFVISADHAGQKFEQAHWSDVGKQELDAEQARRQARWDSMTFRQKVGDFASRHEYGLIVGGWAACLAGSFGIIMRNKYQTMPQKIVQARMWAQGLTVGVLVVAGIMTHARRAKEIDEGPVRHIKADHSWQDILDAEDQARRNAQARFKADATVHLKPSA</sequence>
<reference evidence="1" key="1">
    <citation type="journal article" date="2021" name="Environ. Microbiol.">
        <title>Gene family expansions and transcriptome signatures uncover fungal adaptations to wood decay.</title>
        <authorList>
            <person name="Hage H."/>
            <person name="Miyauchi S."/>
            <person name="Viragh M."/>
            <person name="Drula E."/>
            <person name="Min B."/>
            <person name="Chaduli D."/>
            <person name="Navarro D."/>
            <person name="Favel A."/>
            <person name="Norest M."/>
            <person name="Lesage-Meessen L."/>
            <person name="Balint B."/>
            <person name="Merenyi Z."/>
            <person name="de Eugenio L."/>
            <person name="Morin E."/>
            <person name="Martinez A.T."/>
            <person name="Baldrian P."/>
            <person name="Stursova M."/>
            <person name="Martinez M.J."/>
            <person name="Novotny C."/>
            <person name="Magnuson J.K."/>
            <person name="Spatafora J.W."/>
            <person name="Maurice S."/>
            <person name="Pangilinan J."/>
            <person name="Andreopoulos W."/>
            <person name="LaButti K."/>
            <person name="Hundley H."/>
            <person name="Na H."/>
            <person name="Kuo A."/>
            <person name="Barry K."/>
            <person name="Lipzen A."/>
            <person name="Henrissat B."/>
            <person name="Riley R."/>
            <person name="Ahrendt S."/>
            <person name="Nagy L.G."/>
            <person name="Grigoriev I.V."/>
            <person name="Martin F."/>
            <person name="Rosso M.N."/>
        </authorList>
    </citation>
    <scope>NUCLEOTIDE SEQUENCE</scope>
    <source>
        <strain evidence="1">CBS 384.51</strain>
    </source>
</reference>
<name>A0ACB8UCN5_9APHY</name>
<gene>
    <name evidence="1" type="ORF">BDY19DRAFT_928063</name>
</gene>
<evidence type="ECO:0000313" key="1">
    <source>
        <dbReference type="EMBL" id="KAI0092040.1"/>
    </source>
</evidence>
<dbReference type="EMBL" id="MU274904">
    <property type="protein sequence ID" value="KAI0092040.1"/>
    <property type="molecule type" value="Genomic_DNA"/>
</dbReference>
<accession>A0ACB8UCN5</accession>
<keyword evidence="2" id="KW-1185">Reference proteome</keyword>
<protein>
    <submittedName>
        <fullName evidence="1">Uncharacterized protein</fullName>
    </submittedName>
</protein>
<comment type="caution">
    <text evidence="1">The sequence shown here is derived from an EMBL/GenBank/DDBJ whole genome shotgun (WGS) entry which is preliminary data.</text>
</comment>
<organism evidence="1 2">
    <name type="scientific">Irpex rosettiformis</name>
    <dbReference type="NCBI Taxonomy" id="378272"/>
    <lineage>
        <taxon>Eukaryota</taxon>
        <taxon>Fungi</taxon>
        <taxon>Dikarya</taxon>
        <taxon>Basidiomycota</taxon>
        <taxon>Agaricomycotina</taxon>
        <taxon>Agaricomycetes</taxon>
        <taxon>Polyporales</taxon>
        <taxon>Irpicaceae</taxon>
        <taxon>Irpex</taxon>
    </lineage>
</organism>
<proteinExistence type="predicted"/>
<evidence type="ECO:0000313" key="2">
    <source>
        <dbReference type="Proteomes" id="UP001055072"/>
    </source>
</evidence>
<dbReference type="Proteomes" id="UP001055072">
    <property type="component" value="Unassembled WGS sequence"/>
</dbReference>